<dbReference type="EMBL" id="JAACJJ010000014">
    <property type="protein sequence ID" value="KAF5326930.1"/>
    <property type="molecule type" value="Genomic_DNA"/>
</dbReference>
<evidence type="ECO:0000313" key="3">
    <source>
        <dbReference type="EMBL" id="KAF5326930.1"/>
    </source>
</evidence>
<feature type="region of interest" description="Disordered" evidence="1">
    <location>
        <begin position="334"/>
        <end position="355"/>
    </location>
</feature>
<feature type="region of interest" description="Disordered" evidence="1">
    <location>
        <begin position="707"/>
        <end position="726"/>
    </location>
</feature>
<dbReference type="AlphaFoldDB" id="A0A8H5BP09"/>
<dbReference type="Proteomes" id="UP000567179">
    <property type="component" value="Unassembled WGS sequence"/>
</dbReference>
<feature type="compositionally biased region" description="Polar residues" evidence="1">
    <location>
        <begin position="851"/>
        <end position="877"/>
    </location>
</feature>
<accession>A0A8H5BP09</accession>
<keyword evidence="2" id="KW-0472">Membrane</keyword>
<feature type="compositionally biased region" description="Low complexity" evidence="1">
    <location>
        <begin position="150"/>
        <end position="179"/>
    </location>
</feature>
<evidence type="ECO:0000256" key="2">
    <source>
        <dbReference type="SAM" id="Phobius"/>
    </source>
</evidence>
<evidence type="ECO:0000313" key="4">
    <source>
        <dbReference type="Proteomes" id="UP000567179"/>
    </source>
</evidence>
<feature type="compositionally biased region" description="Polar residues" evidence="1">
    <location>
        <begin position="836"/>
        <end position="845"/>
    </location>
</feature>
<evidence type="ECO:0000256" key="1">
    <source>
        <dbReference type="SAM" id="MobiDB-lite"/>
    </source>
</evidence>
<keyword evidence="4" id="KW-1185">Reference proteome</keyword>
<comment type="caution">
    <text evidence="3">The sequence shown here is derived from an EMBL/GenBank/DDBJ whole genome shotgun (WGS) entry which is preliminary data.</text>
</comment>
<feature type="region of interest" description="Disordered" evidence="1">
    <location>
        <begin position="820"/>
        <end position="891"/>
    </location>
</feature>
<name>A0A8H5BP09_9AGAR</name>
<feature type="transmembrane region" description="Helical" evidence="2">
    <location>
        <begin position="201"/>
        <end position="225"/>
    </location>
</feature>
<feature type="compositionally biased region" description="Polar residues" evidence="1">
    <location>
        <begin position="628"/>
        <end position="642"/>
    </location>
</feature>
<organism evidence="3 4">
    <name type="scientific">Psilocybe cf. subviscida</name>
    <dbReference type="NCBI Taxonomy" id="2480587"/>
    <lineage>
        <taxon>Eukaryota</taxon>
        <taxon>Fungi</taxon>
        <taxon>Dikarya</taxon>
        <taxon>Basidiomycota</taxon>
        <taxon>Agaricomycotina</taxon>
        <taxon>Agaricomycetes</taxon>
        <taxon>Agaricomycetidae</taxon>
        <taxon>Agaricales</taxon>
        <taxon>Agaricineae</taxon>
        <taxon>Strophariaceae</taxon>
        <taxon>Psilocybe</taxon>
    </lineage>
</organism>
<feature type="region of interest" description="Disordered" evidence="1">
    <location>
        <begin position="473"/>
        <end position="502"/>
    </location>
</feature>
<protein>
    <submittedName>
        <fullName evidence="3">Uncharacterized protein</fullName>
    </submittedName>
</protein>
<feature type="region of interest" description="Disordered" evidence="1">
    <location>
        <begin position="404"/>
        <end position="456"/>
    </location>
</feature>
<feature type="region of interest" description="Disordered" evidence="1">
    <location>
        <begin position="605"/>
        <end position="646"/>
    </location>
</feature>
<keyword evidence="2" id="KW-0812">Transmembrane</keyword>
<feature type="compositionally biased region" description="Polar residues" evidence="1">
    <location>
        <begin position="483"/>
        <end position="498"/>
    </location>
</feature>
<gene>
    <name evidence="3" type="ORF">D9619_004292</name>
</gene>
<dbReference type="OrthoDB" id="2563978at2759"/>
<feature type="region of interest" description="Disordered" evidence="1">
    <location>
        <begin position="150"/>
        <end position="189"/>
    </location>
</feature>
<feature type="region of interest" description="Disordered" evidence="1">
    <location>
        <begin position="552"/>
        <end position="591"/>
    </location>
</feature>
<feature type="region of interest" description="Disordered" evidence="1">
    <location>
        <begin position="254"/>
        <end position="279"/>
    </location>
</feature>
<feature type="region of interest" description="Disordered" evidence="1">
    <location>
        <begin position="60"/>
        <end position="120"/>
    </location>
</feature>
<sequence length="948" mass="97428">MSQPTQQLPPWLQPSVVVVTDAAGVPIATNTEIIPLGSLYIFGGSTEPPTIVFTPTTTVANSATPTATPPITTSPTTTPLTTSAIPTTTVLTTSTAITSSPTSATPSTTAITSNSASNSASSSSLSVSAASSASSISSILSSTIASSTATSATSGSSSLTASPTIPSTSVSVVQPPTQTFSASPTVSGNPARFGGLTKGQLVGVIVASILGLIFLFVLALFLCLWCKGRRNRRHRFESLSPNAEDSYVFVPAGSTRVPGEGSPRHSGEEADPFLQESSHQSNWLSEVGPGVAGTSTSRGSYRNSPLANVAAVAESSNGHGQDRNMTQVTGAPVTRTPVTRVPPPTMGSNSSGSASTVSHASGFGVLLDRPSLSGVAYLPITHEHETEGGRPLSHADMARIDNEEVLPHEDTDVDDPNYTGAYAYSRYSEPPTAPPRLVIPGASPSPENLPFTISNPSSLQDLQEASLQTATRVKAQDLAPRSTPVSPAGSSAHSSRPQSGRFLGALGLGGVGAWFNKNQSSPRHTAAHEHSSLLEKDLEQGALLAPNVGQVDSLGLRPAGTGLTSEGRRPVSNVSGRSGASGGTLFHDAHSSLPATPVTPFLAPLPRAVTPAEPNPSMPGDERAWLGSSHNLPVQRTPSPQEHSARTGYDMADADILDMPAPSALHHFSSGSGSSLKEMHTGSSAGGIKVAPFPPPGLSTIRPVGWSNAPPSAPEPQAQAEMTSYPSPPASLGSDNDFGGLHGLNLGRGVTIDLDADMDLDLEDDLGLGHGISIDVLEEAPPGAEQGWRSISSAGTGAAYMDNGRRGTFGMLVQGPGYASEQGSLHSMRSHVSPGSARSTGSAPTTYHDMSINSFSSGRNSATSHNLSRTGSLTSDNQRGRRTQPAGSLNTIIASPSKALTVRTMGSDTTAANSTMRPIRSLSPLGGPDFPLNAPWAAGLDNEWQASA</sequence>
<reference evidence="3 4" key="1">
    <citation type="journal article" date="2020" name="ISME J.">
        <title>Uncovering the hidden diversity of litter-decomposition mechanisms in mushroom-forming fungi.</title>
        <authorList>
            <person name="Floudas D."/>
            <person name="Bentzer J."/>
            <person name="Ahren D."/>
            <person name="Johansson T."/>
            <person name="Persson P."/>
            <person name="Tunlid A."/>
        </authorList>
    </citation>
    <scope>NUCLEOTIDE SEQUENCE [LARGE SCALE GENOMIC DNA]</scope>
    <source>
        <strain evidence="3 4">CBS 101986</strain>
    </source>
</reference>
<keyword evidence="2" id="KW-1133">Transmembrane helix</keyword>
<proteinExistence type="predicted"/>